<dbReference type="GO" id="GO:0005886">
    <property type="term" value="C:plasma membrane"/>
    <property type="evidence" value="ECO:0007669"/>
    <property type="project" value="UniProtKB-ARBA"/>
</dbReference>
<dbReference type="GO" id="GO:0032182">
    <property type="term" value="F:ubiquitin-like protein binding"/>
    <property type="evidence" value="ECO:0007669"/>
    <property type="project" value="TreeGrafter"/>
</dbReference>
<dbReference type="PROSITE" id="PS51229">
    <property type="entry name" value="DCUN1"/>
    <property type="match status" value="1"/>
</dbReference>
<accession>A0AAW1RFN1</accession>
<dbReference type="Gene3D" id="1.10.238.10">
    <property type="entry name" value="EF-hand"/>
    <property type="match status" value="1"/>
</dbReference>
<evidence type="ECO:0000259" key="3">
    <source>
        <dbReference type="PROSITE" id="PS51229"/>
    </source>
</evidence>
<dbReference type="PANTHER" id="PTHR12281:SF2">
    <property type="entry name" value="DEFECTIVE IN CULLIN NEDDYLATION PROTEIN"/>
    <property type="match status" value="1"/>
</dbReference>
<name>A0AAW1RFN1_9CHLO</name>
<dbReference type="GO" id="GO:0000151">
    <property type="term" value="C:ubiquitin ligase complex"/>
    <property type="evidence" value="ECO:0007669"/>
    <property type="project" value="TreeGrafter"/>
</dbReference>
<evidence type="ECO:0000256" key="2">
    <source>
        <dbReference type="RuleBase" id="RU410713"/>
    </source>
</evidence>
<gene>
    <name evidence="4" type="ORF">WJX81_007605</name>
</gene>
<dbReference type="EMBL" id="JALJOU010000042">
    <property type="protein sequence ID" value="KAK9832106.1"/>
    <property type="molecule type" value="Genomic_DNA"/>
</dbReference>
<sequence>MTRLNSQQKEKVNQFRSITGSSDKIATQCLSAGNWVVEAGIEVFFSSGLSSGVAATPALPSANARSLEALYQRYKDPHGDLILAEGVSKFCEDLRVDPSDVIMLVISWHFNAAVMCEYSRQEFVWGMSSLRCDSVEQLRRILPRLRAELQDATKFKEIYNFAYLWSREKGQKCVQLCEATGMWRLLFAAQPWPLCEAWCAFLEKHHGRAISRDTWVQLLDFVRTIKPDLSNWEDNSMSAWPYLLDEFVEHQRAQRNASAASA</sequence>
<dbReference type="FunFam" id="1.10.238.10:FF:000030">
    <property type="entry name" value="DCN1-like protein"/>
    <property type="match status" value="1"/>
</dbReference>
<dbReference type="InterPro" id="IPR005176">
    <property type="entry name" value="PONY_dom"/>
</dbReference>
<dbReference type="InterPro" id="IPR042460">
    <property type="entry name" value="DCN1-like_PONY"/>
</dbReference>
<keyword evidence="1" id="KW-0833">Ubl conjugation pathway</keyword>
<dbReference type="Gene3D" id="1.10.8.10">
    <property type="entry name" value="DNA helicase RuvA subunit, C-terminal domain"/>
    <property type="match status" value="1"/>
</dbReference>
<dbReference type="InterPro" id="IPR014764">
    <property type="entry name" value="DCN-prot"/>
</dbReference>
<comment type="function">
    <text evidence="2">Neddylation of cullins play an essential role in the regulation of SCF-type complexes activity.</text>
</comment>
<dbReference type="InterPro" id="IPR009060">
    <property type="entry name" value="UBA-like_sf"/>
</dbReference>
<proteinExistence type="predicted"/>
<dbReference type="GO" id="GO:0045116">
    <property type="term" value="P:protein neddylation"/>
    <property type="evidence" value="ECO:0007669"/>
    <property type="project" value="TreeGrafter"/>
</dbReference>
<dbReference type="Pfam" id="PF14555">
    <property type="entry name" value="UBA_4"/>
    <property type="match status" value="1"/>
</dbReference>
<feature type="domain" description="DCUN1" evidence="3">
    <location>
        <begin position="62"/>
        <end position="252"/>
    </location>
</feature>
<protein>
    <recommendedName>
        <fullName evidence="2">Defective in cullin neddylation protein</fullName>
    </recommendedName>
</protein>
<organism evidence="4 5">
    <name type="scientific">Elliptochloris bilobata</name>
    <dbReference type="NCBI Taxonomy" id="381761"/>
    <lineage>
        <taxon>Eukaryota</taxon>
        <taxon>Viridiplantae</taxon>
        <taxon>Chlorophyta</taxon>
        <taxon>core chlorophytes</taxon>
        <taxon>Trebouxiophyceae</taxon>
        <taxon>Trebouxiophyceae incertae sedis</taxon>
        <taxon>Elliptochloris clade</taxon>
        <taxon>Elliptochloris</taxon>
    </lineage>
</organism>
<dbReference type="AlphaFoldDB" id="A0AAW1RFN1"/>
<dbReference type="GO" id="GO:0097602">
    <property type="term" value="F:cullin family protein binding"/>
    <property type="evidence" value="ECO:0007669"/>
    <property type="project" value="TreeGrafter"/>
</dbReference>
<dbReference type="GO" id="GO:0031624">
    <property type="term" value="F:ubiquitin conjugating enzyme binding"/>
    <property type="evidence" value="ECO:0007669"/>
    <property type="project" value="TreeGrafter"/>
</dbReference>
<reference evidence="4 5" key="1">
    <citation type="journal article" date="2024" name="Nat. Commun.">
        <title>Phylogenomics reveals the evolutionary origins of lichenization in chlorophyte algae.</title>
        <authorList>
            <person name="Puginier C."/>
            <person name="Libourel C."/>
            <person name="Otte J."/>
            <person name="Skaloud P."/>
            <person name="Haon M."/>
            <person name="Grisel S."/>
            <person name="Petersen M."/>
            <person name="Berrin J.G."/>
            <person name="Delaux P.M."/>
            <person name="Dal Grande F."/>
            <person name="Keller J."/>
        </authorList>
    </citation>
    <scope>NUCLEOTIDE SEQUENCE [LARGE SCALE GENOMIC DNA]</scope>
    <source>
        <strain evidence="4 5">SAG 245.80</strain>
    </source>
</reference>
<comment type="caution">
    <text evidence="4">The sequence shown here is derived from an EMBL/GenBank/DDBJ whole genome shotgun (WGS) entry which is preliminary data.</text>
</comment>
<dbReference type="SUPFAM" id="SSF46934">
    <property type="entry name" value="UBA-like"/>
    <property type="match status" value="1"/>
</dbReference>
<evidence type="ECO:0000313" key="4">
    <source>
        <dbReference type="EMBL" id="KAK9832106.1"/>
    </source>
</evidence>
<dbReference type="PANTHER" id="PTHR12281">
    <property type="entry name" value="RP42 RELATED"/>
    <property type="match status" value="1"/>
</dbReference>
<evidence type="ECO:0000313" key="5">
    <source>
        <dbReference type="Proteomes" id="UP001445335"/>
    </source>
</evidence>
<dbReference type="Pfam" id="PF03556">
    <property type="entry name" value="Cullin_binding"/>
    <property type="match status" value="1"/>
</dbReference>
<keyword evidence="5" id="KW-1185">Reference proteome</keyword>
<dbReference type="Proteomes" id="UP001445335">
    <property type="component" value="Unassembled WGS sequence"/>
</dbReference>
<dbReference type="FunFam" id="1.10.238.200:FF:000003">
    <property type="entry name" value="DCN1-like protein 3"/>
    <property type="match status" value="1"/>
</dbReference>
<evidence type="ECO:0000256" key="1">
    <source>
        <dbReference type="ARBA" id="ARBA00022786"/>
    </source>
</evidence>
<dbReference type="Gene3D" id="1.10.238.200">
    <property type="entry name" value="Cullin, PONY binding domain"/>
    <property type="match status" value="1"/>
</dbReference>